<dbReference type="AlphaFoldDB" id="A0A3N1KTG9"/>
<dbReference type="InterPro" id="IPR013341">
    <property type="entry name" value="Mandelate_racemase_N_dom"/>
</dbReference>
<dbReference type="Pfam" id="PF13378">
    <property type="entry name" value="MR_MLE_C"/>
    <property type="match status" value="1"/>
</dbReference>
<dbReference type="SFLD" id="SFLDS00001">
    <property type="entry name" value="Enolase"/>
    <property type="match status" value="1"/>
</dbReference>
<gene>
    <name evidence="3" type="ORF">EDC65_4540</name>
</gene>
<dbReference type="SUPFAM" id="SSF51604">
    <property type="entry name" value="Enolase C-terminal domain-like"/>
    <property type="match status" value="1"/>
</dbReference>
<dbReference type="GO" id="GO:0000287">
    <property type="term" value="F:magnesium ion binding"/>
    <property type="evidence" value="ECO:0007669"/>
    <property type="project" value="UniProtKB-ARBA"/>
</dbReference>
<evidence type="ECO:0000313" key="3">
    <source>
        <dbReference type="EMBL" id="ROP83891.1"/>
    </source>
</evidence>
<keyword evidence="1" id="KW-0456">Lyase</keyword>
<dbReference type="InterPro" id="IPR036849">
    <property type="entry name" value="Enolase-like_C_sf"/>
</dbReference>
<evidence type="ECO:0000256" key="1">
    <source>
        <dbReference type="ARBA" id="ARBA00023239"/>
    </source>
</evidence>
<dbReference type="SMART" id="SM00922">
    <property type="entry name" value="MR_MLE"/>
    <property type="match status" value="1"/>
</dbReference>
<dbReference type="InterPro" id="IPR018110">
    <property type="entry name" value="Mandel_Rmase/mucon_lact_enz_CS"/>
</dbReference>
<dbReference type="InterPro" id="IPR029017">
    <property type="entry name" value="Enolase-like_N"/>
</dbReference>
<dbReference type="Proteomes" id="UP000278222">
    <property type="component" value="Unassembled WGS sequence"/>
</dbReference>
<dbReference type="RefSeq" id="WP_123693809.1">
    <property type="nucleotide sequence ID" value="NZ_AP019700.1"/>
</dbReference>
<protein>
    <submittedName>
        <fullName evidence="3">L-alanine-DL-glutamate epimerase-like enolase superfamily enzyme</fullName>
    </submittedName>
</protein>
<dbReference type="CDD" id="cd03316">
    <property type="entry name" value="MR_like"/>
    <property type="match status" value="1"/>
</dbReference>
<dbReference type="OrthoDB" id="7511553at2"/>
<dbReference type="Gene3D" id="3.30.390.10">
    <property type="entry name" value="Enolase-like, N-terminal domain"/>
    <property type="match status" value="1"/>
</dbReference>
<dbReference type="PROSITE" id="PS00908">
    <property type="entry name" value="MR_MLE_1"/>
    <property type="match status" value="1"/>
</dbReference>
<dbReference type="GO" id="GO:0016829">
    <property type="term" value="F:lyase activity"/>
    <property type="evidence" value="ECO:0007669"/>
    <property type="project" value="UniProtKB-KW"/>
</dbReference>
<dbReference type="InterPro" id="IPR029065">
    <property type="entry name" value="Enolase_C-like"/>
</dbReference>
<sequence length="379" mass="40141">MRIADVRAFPISFPLPEDGQVTLGIGRTVKRDAVLVKVTTDDGLVGWGEAHAGRSPGAIARLVETTLKALVMGMDAADVSGVGARIYKMQLASHGMGAAAAMAMSGLDMALWDIRGKAVGWPLYRLLGGSARAVPAYAGGISLGYQPPDELVEEAHGMVARGYRALKLRIGDTAALDGARVAAVRRGLGADVAILTDANTAYSLADARAVMPVLDANAVAWLEEPFPAHDHRSYAEARRFGTVPLAAGENHYTRYEFARLVEDRSITILQPDLSKCGGITEGLRIAALASAWRLPINPHTSVTGLNMAASVHFLAAIENGGYFEADTAKVNLFRDRLCSDAFTLEVDGTVRPLEGPGLGVEIDEDFLAAHPLIDGPGYV</sequence>
<name>A0A3N1KTG9_9PROT</name>
<dbReference type="PANTHER" id="PTHR48080:SF2">
    <property type="entry name" value="D-GALACTONATE DEHYDRATASE"/>
    <property type="match status" value="1"/>
</dbReference>
<dbReference type="EMBL" id="RJKX01000016">
    <property type="protein sequence ID" value="ROP83891.1"/>
    <property type="molecule type" value="Genomic_DNA"/>
</dbReference>
<dbReference type="GO" id="GO:0009063">
    <property type="term" value="P:amino acid catabolic process"/>
    <property type="evidence" value="ECO:0007669"/>
    <property type="project" value="InterPro"/>
</dbReference>
<dbReference type="SUPFAM" id="SSF54826">
    <property type="entry name" value="Enolase N-terminal domain-like"/>
    <property type="match status" value="1"/>
</dbReference>
<proteinExistence type="predicted"/>
<dbReference type="PROSITE" id="PS00909">
    <property type="entry name" value="MR_MLE_2"/>
    <property type="match status" value="1"/>
</dbReference>
<dbReference type="SFLD" id="SFLDG00179">
    <property type="entry name" value="mandelate_racemase"/>
    <property type="match status" value="1"/>
</dbReference>
<reference evidence="3 4" key="1">
    <citation type="submission" date="2018-11" db="EMBL/GenBank/DDBJ databases">
        <title>Genomic Encyclopedia of Type Strains, Phase IV (KMG-IV): sequencing the most valuable type-strain genomes for metagenomic binning, comparative biology and taxonomic classification.</title>
        <authorList>
            <person name="Goeker M."/>
        </authorList>
    </citation>
    <scope>NUCLEOTIDE SEQUENCE [LARGE SCALE GENOMIC DNA]</scope>
    <source>
        <strain evidence="3 4">DSM 5900</strain>
    </source>
</reference>
<evidence type="ECO:0000259" key="2">
    <source>
        <dbReference type="SMART" id="SM00922"/>
    </source>
</evidence>
<dbReference type="InterPro" id="IPR034593">
    <property type="entry name" value="DgoD-like"/>
</dbReference>
<dbReference type="PANTHER" id="PTHR48080">
    <property type="entry name" value="D-GALACTONATE DEHYDRATASE-RELATED"/>
    <property type="match status" value="1"/>
</dbReference>
<organism evidence="3 4">
    <name type="scientific">Stella humosa</name>
    <dbReference type="NCBI Taxonomy" id="94"/>
    <lineage>
        <taxon>Bacteria</taxon>
        <taxon>Pseudomonadati</taxon>
        <taxon>Pseudomonadota</taxon>
        <taxon>Alphaproteobacteria</taxon>
        <taxon>Rhodospirillales</taxon>
        <taxon>Stellaceae</taxon>
        <taxon>Stella</taxon>
    </lineage>
</organism>
<dbReference type="InterPro" id="IPR013342">
    <property type="entry name" value="Mandelate_racemase_C"/>
</dbReference>
<evidence type="ECO:0000313" key="4">
    <source>
        <dbReference type="Proteomes" id="UP000278222"/>
    </source>
</evidence>
<dbReference type="Gene3D" id="3.20.20.120">
    <property type="entry name" value="Enolase-like C-terminal domain"/>
    <property type="match status" value="1"/>
</dbReference>
<feature type="domain" description="Mandelate racemase/muconate lactonizing enzyme C-terminal" evidence="2">
    <location>
        <begin position="148"/>
        <end position="244"/>
    </location>
</feature>
<keyword evidence="4" id="KW-1185">Reference proteome</keyword>
<dbReference type="Pfam" id="PF02746">
    <property type="entry name" value="MR_MLE_N"/>
    <property type="match status" value="1"/>
</dbReference>
<accession>A0A3N1KTG9</accession>
<comment type="caution">
    <text evidence="3">The sequence shown here is derived from an EMBL/GenBank/DDBJ whole genome shotgun (WGS) entry which is preliminary data.</text>
</comment>